<dbReference type="RefSeq" id="WP_168045216.1">
    <property type="nucleotide sequence ID" value="NZ_JAATJM010000001.1"/>
</dbReference>
<feature type="domain" description="DUF1206" evidence="2">
    <location>
        <begin position="42"/>
        <end position="109"/>
    </location>
</feature>
<keyword evidence="1" id="KW-0472">Membrane</keyword>
<dbReference type="AlphaFoldDB" id="A0A7X6BMW9"/>
<dbReference type="Proteomes" id="UP000587415">
    <property type="component" value="Unassembled WGS sequence"/>
</dbReference>
<feature type="transmembrane region" description="Helical" evidence="1">
    <location>
        <begin position="126"/>
        <end position="146"/>
    </location>
</feature>
<feature type="transmembrane region" description="Helical" evidence="1">
    <location>
        <begin position="226"/>
        <end position="244"/>
    </location>
</feature>
<sequence length="300" mass="32169">MPNPLASARTRLARLGDLGRKRSSILRRVPPLKELIEWAARIGYGARGFVYLSVGVLVLLAAMDVIGDSVGTKGALAWMASRPLGRLWALLLGLGLAALVMWRLLQSVFDADHEGRSWNGLGTRMSQLFSAFSYAALAVAAFGLLAGPPDDAADGVARSRDMASTVLDLPFGRWLLICGGLAIFAIGVSNIVKAVREDFTEYLACSARLCRRVAPLARIGHVARGLAYLPLAVLVVIAGFHAKASEVTSFGAALDAVERQPSGPWMLVATALGFVAFGSFSFIEARFRRIRPPRELTPLP</sequence>
<organism evidence="3 4">
    <name type="scientific">Brevundimonas alba</name>
    <dbReference type="NCBI Taxonomy" id="74314"/>
    <lineage>
        <taxon>Bacteria</taxon>
        <taxon>Pseudomonadati</taxon>
        <taxon>Pseudomonadota</taxon>
        <taxon>Alphaproteobacteria</taxon>
        <taxon>Caulobacterales</taxon>
        <taxon>Caulobacteraceae</taxon>
        <taxon>Brevundimonas</taxon>
    </lineage>
</organism>
<dbReference type="InterPro" id="IPR009597">
    <property type="entry name" value="DUF1206"/>
</dbReference>
<name>A0A7X6BMW9_9CAUL</name>
<accession>A0A7X6BMW9</accession>
<evidence type="ECO:0000259" key="2">
    <source>
        <dbReference type="Pfam" id="PF06724"/>
    </source>
</evidence>
<evidence type="ECO:0000313" key="3">
    <source>
        <dbReference type="EMBL" id="NJC40324.1"/>
    </source>
</evidence>
<keyword evidence="1" id="KW-0812">Transmembrane</keyword>
<protein>
    <recommendedName>
        <fullName evidence="2">DUF1206 domain-containing protein</fullName>
    </recommendedName>
</protein>
<dbReference type="Pfam" id="PF06724">
    <property type="entry name" value="DUF1206"/>
    <property type="match status" value="3"/>
</dbReference>
<comment type="caution">
    <text evidence="3">The sequence shown here is derived from an EMBL/GenBank/DDBJ whole genome shotgun (WGS) entry which is preliminary data.</text>
</comment>
<keyword evidence="1" id="KW-1133">Transmembrane helix</keyword>
<evidence type="ECO:0000256" key="1">
    <source>
        <dbReference type="SAM" id="Phobius"/>
    </source>
</evidence>
<gene>
    <name evidence="3" type="ORF">GGQ87_000582</name>
</gene>
<feature type="domain" description="DUF1206" evidence="2">
    <location>
        <begin position="129"/>
        <end position="196"/>
    </location>
</feature>
<feature type="transmembrane region" description="Helical" evidence="1">
    <location>
        <begin position="264"/>
        <end position="283"/>
    </location>
</feature>
<feature type="transmembrane region" description="Helical" evidence="1">
    <location>
        <begin position="171"/>
        <end position="192"/>
    </location>
</feature>
<reference evidence="3 4" key="1">
    <citation type="submission" date="2020-03" db="EMBL/GenBank/DDBJ databases">
        <title>Genomic Encyclopedia of Type Strains, Phase IV (KMG-IV): sequencing the most valuable type-strain genomes for metagenomic binning, comparative biology and taxonomic classification.</title>
        <authorList>
            <person name="Goeker M."/>
        </authorList>
    </citation>
    <scope>NUCLEOTIDE SEQUENCE [LARGE SCALE GENOMIC DNA]</scope>
    <source>
        <strain evidence="3 4">DSM 4736</strain>
    </source>
</reference>
<feature type="transmembrane region" description="Helical" evidence="1">
    <location>
        <begin position="87"/>
        <end position="105"/>
    </location>
</feature>
<feature type="transmembrane region" description="Helical" evidence="1">
    <location>
        <begin position="49"/>
        <end position="67"/>
    </location>
</feature>
<evidence type="ECO:0000313" key="4">
    <source>
        <dbReference type="Proteomes" id="UP000587415"/>
    </source>
</evidence>
<feature type="domain" description="DUF1206" evidence="2">
    <location>
        <begin position="219"/>
        <end position="288"/>
    </location>
</feature>
<keyword evidence="4" id="KW-1185">Reference proteome</keyword>
<proteinExistence type="predicted"/>
<dbReference type="EMBL" id="JAATJM010000001">
    <property type="protein sequence ID" value="NJC40324.1"/>
    <property type="molecule type" value="Genomic_DNA"/>
</dbReference>